<reference evidence="1" key="1">
    <citation type="submission" date="2014-11" db="EMBL/GenBank/DDBJ databases">
        <authorList>
            <person name="Otto D Thomas"/>
            <person name="Naeem Raeece"/>
        </authorList>
    </citation>
    <scope>NUCLEOTIDE SEQUENCE</scope>
</reference>
<dbReference type="Gene3D" id="2.30.29.30">
    <property type="entry name" value="Pleckstrin-homology domain (PH domain)/Phosphotyrosine-binding domain (PTB)"/>
    <property type="match status" value="1"/>
</dbReference>
<feature type="non-terminal residue" evidence="1">
    <location>
        <position position="144"/>
    </location>
</feature>
<proteinExistence type="predicted"/>
<sequence>MSIQRKRALPLGVKSLTEDALLRVVDVRVEDALAYCGQRRRLLKTTEGFVKRKHFRDFIIEDFKIQWISPKKKASKTCIQVGDISRLLSGTDADSAFVKRNKSREVQELSLELHTRQRPLRLTCSSTEEWKFFMVAIASLMDQV</sequence>
<evidence type="ECO:0008006" key="2">
    <source>
        <dbReference type="Google" id="ProtNLM"/>
    </source>
</evidence>
<dbReference type="SUPFAM" id="SSF50729">
    <property type="entry name" value="PH domain-like"/>
    <property type="match status" value="1"/>
</dbReference>
<accession>A0A0G4HLV4</accession>
<dbReference type="InterPro" id="IPR011993">
    <property type="entry name" value="PH-like_dom_sf"/>
</dbReference>
<evidence type="ECO:0000313" key="1">
    <source>
        <dbReference type="EMBL" id="CEM45317.1"/>
    </source>
</evidence>
<organism evidence="1">
    <name type="scientific">Chromera velia CCMP2878</name>
    <dbReference type="NCBI Taxonomy" id="1169474"/>
    <lineage>
        <taxon>Eukaryota</taxon>
        <taxon>Sar</taxon>
        <taxon>Alveolata</taxon>
        <taxon>Colpodellida</taxon>
        <taxon>Chromeraceae</taxon>
        <taxon>Chromera</taxon>
    </lineage>
</organism>
<gene>
    <name evidence="1" type="ORF">Cvel_29067</name>
</gene>
<name>A0A0G4HLV4_9ALVE</name>
<protein>
    <recommendedName>
        <fullName evidence="2">PH domain-containing protein</fullName>
    </recommendedName>
</protein>
<dbReference type="EMBL" id="CDMZ01003154">
    <property type="protein sequence ID" value="CEM45317.1"/>
    <property type="molecule type" value="Genomic_DNA"/>
</dbReference>
<dbReference type="AlphaFoldDB" id="A0A0G4HLV4"/>